<name>A0ABD3WZK3_SINWO</name>
<feature type="non-terminal residue" evidence="1">
    <location>
        <position position="52"/>
    </location>
</feature>
<comment type="caution">
    <text evidence="1">The sequence shown here is derived from an EMBL/GenBank/DDBJ whole genome shotgun (WGS) entry which is preliminary data.</text>
</comment>
<evidence type="ECO:0000313" key="1">
    <source>
        <dbReference type="EMBL" id="KAL3879411.1"/>
    </source>
</evidence>
<dbReference type="EMBL" id="JBJQND010000004">
    <property type="protein sequence ID" value="KAL3879411.1"/>
    <property type="molecule type" value="Genomic_DNA"/>
</dbReference>
<reference evidence="1 2" key="1">
    <citation type="submission" date="2024-11" db="EMBL/GenBank/DDBJ databases">
        <title>Chromosome-level genome assembly of the freshwater bivalve Anodonta woodiana.</title>
        <authorList>
            <person name="Chen X."/>
        </authorList>
    </citation>
    <scope>NUCLEOTIDE SEQUENCE [LARGE SCALE GENOMIC DNA]</scope>
    <source>
        <strain evidence="1">MN2024</strain>
        <tissue evidence="1">Gills</tissue>
    </source>
</reference>
<feature type="non-terminal residue" evidence="1">
    <location>
        <position position="1"/>
    </location>
</feature>
<evidence type="ECO:0000313" key="2">
    <source>
        <dbReference type="Proteomes" id="UP001634394"/>
    </source>
</evidence>
<sequence>TYPSECDPGLYFTPIGGKIHLPIPLMNDGHTSDSQTAQIDSRMLIVHTNQNM</sequence>
<organism evidence="1 2">
    <name type="scientific">Sinanodonta woodiana</name>
    <name type="common">Chinese pond mussel</name>
    <name type="synonym">Anodonta woodiana</name>
    <dbReference type="NCBI Taxonomy" id="1069815"/>
    <lineage>
        <taxon>Eukaryota</taxon>
        <taxon>Metazoa</taxon>
        <taxon>Spiralia</taxon>
        <taxon>Lophotrochozoa</taxon>
        <taxon>Mollusca</taxon>
        <taxon>Bivalvia</taxon>
        <taxon>Autobranchia</taxon>
        <taxon>Heteroconchia</taxon>
        <taxon>Palaeoheterodonta</taxon>
        <taxon>Unionida</taxon>
        <taxon>Unionoidea</taxon>
        <taxon>Unionidae</taxon>
        <taxon>Unioninae</taxon>
        <taxon>Sinanodonta</taxon>
    </lineage>
</organism>
<dbReference type="Proteomes" id="UP001634394">
    <property type="component" value="Unassembled WGS sequence"/>
</dbReference>
<keyword evidence="2" id="KW-1185">Reference proteome</keyword>
<dbReference type="AlphaFoldDB" id="A0ABD3WZK3"/>
<gene>
    <name evidence="1" type="ORF">ACJMK2_031709</name>
</gene>
<proteinExistence type="predicted"/>
<accession>A0ABD3WZK3</accession>
<protein>
    <submittedName>
        <fullName evidence="1">Uncharacterized protein</fullName>
    </submittedName>
</protein>